<accession>A0ABW2XTU8</accession>
<gene>
    <name evidence="5" type="ORF">ACFQZM_35955</name>
</gene>
<dbReference type="InterPro" id="IPR013785">
    <property type="entry name" value="Aldolase_TIM"/>
</dbReference>
<evidence type="ECO:0000256" key="3">
    <source>
        <dbReference type="RuleBase" id="RU363071"/>
    </source>
</evidence>
<comment type="pathway">
    <text evidence="3">Metabolic intermediate biosynthesis; chorismate biosynthesis; chorismate from D-erythrose 4-phosphate and phosphoenolpyruvate: step 1/7.</text>
</comment>
<feature type="region of interest" description="Disordered" evidence="4">
    <location>
        <begin position="1"/>
        <end position="46"/>
    </location>
</feature>
<dbReference type="GO" id="GO:0003849">
    <property type="term" value="F:3-deoxy-7-phosphoheptulonate synthase activity"/>
    <property type="evidence" value="ECO:0007669"/>
    <property type="project" value="UniProtKB-EC"/>
</dbReference>
<dbReference type="RefSeq" id="WP_131759001.1">
    <property type="nucleotide sequence ID" value="NZ_CAACUY010000065.1"/>
</dbReference>
<dbReference type="Proteomes" id="UP001597063">
    <property type="component" value="Unassembled WGS sequence"/>
</dbReference>
<evidence type="ECO:0000256" key="1">
    <source>
        <dbReference type="ARBA" id="ARBA00008911"/>
    </source>
</evidence>
<evidence type="ECO:0000313" key="6">
    <source>
        <dbReference type="Proteomes" id="UP001597063"/>
    </source>
</evidence>
<keyword evidence="3" id="KW-0028">Amino-acid biosynthesis</keyword>
<dbReference type="SUPFAM" id="SSF51569">
    <property type="entry name" value="Aldolase"/>
    <property type="match status" value="1"/>
</dbReference>
<dbReference type="EMBL" id="JBHTGP010000018">
    <property type="protein sequence ID" value="MFD0689931.1"/>
    <property type="molecule type" value="Genomic_DNA"/>
</dbReference>
<keyword evidence="3" id="KW-0057">Aromatic amino acid biosynthesis</keyword>
<feature type="compositionally biased region" description="Low complexity" evidence="4">
    <location>
        <begin position="18"/>
        <end position="29"/>
    </location>
</feature>
<dbReference type="InterPro" id="IPR002480">
    <property type="entry name" value="DAHP_synth_2"/>
</dbReference>
<name>A0ABW2XTU8_9ACTN</name>
<evidence type="ECO:0000256" key="2">
    <source>
        <dbReference type="ARBA" id="ARBA00022679"/>
    </source>
</evidence>
<dbReference type="EC" id="2.5.1.54" evidence="3"/>
<dbReference type="Pfam" id="PF01474">
    <property type="entry name" value="DAHP_synth_2"/>
    <property type="match status" value="2"/>
</dbReference>
<comment type="catalytic activity">
    <reaction evidence="3">
        <text>D-erythrose 4-phosphate + phosphoenolpyruvate + H2O = 7-phospho-2-dehydro-3-deoxy-D-arabino-heptonate + phosphate</text>
        <dbReference type="Rhea" id="RHEA:14717"/>
        <dbReference type="ChEBI" id="CHEBI:15377"/>
        <dbReference type="ChEBI" id="CHEBI:16897"/>
        <dbReference type="ChEBI" id="CHEBI:43474"/>
        <dbReference type="ChEBI" id="CHEBI:58394"/>
        <dbReference type="ChEBI" id="CHEBI:58702"/>
        <dbReference type="EC" id="2.5.1.54"/>
    </reaction>
</comment>
<organism evidence="5 6">
    <name type="scientific">Actinomadura fibrosa</name>
    <dbReference type="NCBI Taxonomy" id="111802"/>
    <lineage>
        <taxon>Bacteria</taxon>
        <taxon>Bacillati</taxon>
        <taxon>Actinomycetota</taxon>
        <taxon>Actinomycetes</taxon>
        <taxon>Streptosporangiales</taxon>
        <taxon>Thermomonosporaceae</taxon>
        <taxon>Actinomadura</taxon>
    </lineage>
</organism>
<reference evidence="6" key="1">
    <citation type="journal article" date="2019" name="Int. J. Syst. Evol. Microbiol.">
        <title>The Global Catalogue of Microorganisms (GCM) 10K type strain sequencing project: providing services to taxonomists for standard genome sequencing and annotation.</title>
        <authorList>
            <consortium name="The Broad Institute Genomics Platform"/>
            <consortium name="The Broad Institute Genome Sequencing Center for Infectious Disease"/>
            <person name="Wu L."/>
            <person name="Ma J."/>
        </authorList>
    </citation>
    <scope>NUCLEOTIDE SEQUENCE [LARGE SCALE GENOMIC DNA]</scope>
    <source>
        <strain evidence="6">JCM 9371</strain>
    </source>
</reference>
<dbReference type="PANTHER" id="PTHR21337:SF0">
    <property type="entry name" value="PHOSPHO-2-DEHYDRO-3-DEOXYHEPTONATE ALDOLASE"/>
    <property type="match status" value="1"/>
</dbReference>
<evidence type="ECO:0000256" key="4">
    <source>
        <dbReference type="SAM" id="MobiDB-lite"/>
    </source>
</evidence>
<proteinExistence type="inferred from homology"/>
<comment type="similarity">
    <text evidence="1 3">Belongs to the class-II DAHP synthase family.</text>
</comment>
<dbReference type="Gene3D" id="3.20.20.70">
    <property type="entry name" value="Aldolase class I"/>
    <property type="match status" value="1"/>
</dbReference>
<protein>
    <recommendedName>
        <fullName evidence="3">Phospho-2-dehydro-3-deoxyheptonate aldolase</fullName>
        <ecNumber evidence="3">2.5.1.54</ecNumber>
    </recommendedName>
</protein>
<sequence>MDAQPAAGAMTGPREQTEAGPGEAFPGGAPWDGPPAEQQPSWRDHPALGPVRARLAAVPALVTAAELETLGESLARVAAGEALLLQAGDCAESLAETTRGHARAKAALLGRLAARLGGGTGLPVVRVGRMGGQFAKPRSRPTERHGDAELPVFRGHMVNAPEPDPAARRHDPERMLRAYAASARVLAALDGLRADAAGPWAAHEALVLDYEGPLVRADPRSGALLLGSTHMPWIGERTRRPGGAHVRLLAAVANPVACKVGPGARPEDVVRVCAALDPDRRPGRLTLIARMGAGPVAEALPPLLDAVRRAGHPVVWLCDPMHGNTRLTAAGFKTRHLDEMAAEARAFRAAVERSGLHPGGLHLEVSADPVTECVGGSVATENDVPNCYRSSCDPRLNDAQALALIDAWCGALPMSGKKISGLPRMRV</sequence>
<dbReference type="PANTHER" id="PTHR21337">
    <property type="entry name" value="PHOSPHO-2-DEHYDRO-3-DEOXYHEPTONATE ALDOLASE 1, 2"/>
    <property type="match status" value="1"/>
</dbReference>
<keyword evidence="6" id="KW-1185">Reference proteome</keyword>
<evidence type="ECO:0000313" key="5">
    <source>
        <dbReference type="EMBL" id="MFD0689931.1"/>
    </source>
</evidence>
<keyword evidence="2 3" id="KW-0808">Transferase</keyword>
<comment type="caution">
    <text evidence="5">The sequence shown here is derived from an EMBL/GenBank/DDBJ whole genome shotgun (WGS) entry which is preliminary data.</text>
</comment>